<dbReference type="PANTHER" id="PTHR46100">
    <property type="entry name" value="IMP2'P"/>
    <property type="match status" value="1"/>
</dbReference>
<dbReference type="PRINTS" id="PR01438">
    <property type="entry name" value="UNVRSLSTRESS"/>
</dbReference>
<sequence length="229" mass="25302">MSAQDNSVQEIEKGVSTLDFVTINTVSPPEKILALGERRLVGFCYDGSDASKYAFEWSFKRIFLPYQDHVYIIVAQEAPSKMSASLIRKGLSGTREPDSADQIKKDAEGFSKDLIGIGITSQLITTTSDPRKYIPKAVEDLGIEALVIGSRGNNLARRVVFGSVSSYILNKVKCPVIVVKDPSIFDANAEETPLEKVNTRESLRLVRTISKDESPSIAIARSRNRDQNF</sequence>
<comment type="caution">
    <text evidence="3">The sequence shown here is derived from an EMBL/GenBank/DDBJ whole genome shotgun (WGS) entry which is preliminary data.</text>
</comment>
<protein>
    <recommendedName>
        <fullName evidence="1">UspA domain-containing protein</fullName>
    </recommendedName>
</protein>
<dbReference type="STRING" id="61424.A0A2T9YZC7"/>
<evidence type="ECO:0000313" key="3">
    <source>
        <dbReference type="EMBL" id="PVU97644.1"/>
    </source>
</evidence>
<evidence type="ECO:0000259" key="1">
    <source>
        <dbReference type="Pfam" id="PF00582"/>
    </source>
</evidence>
<dbReference type="AlphaFoldDB" id="A0A2T9YZC7"/>
<dbReference type="SUPFAM" id="SSF52402">
    <property type="entry name" value="Adenine nucleotide alpha hydrolases-like"/>
    <property type="match status" value="1"/>
</dbReference>
<dbReference type="InterPro" id="IPR014729">
    <property type="entry name" value="Rossmann-like_a/b/a_fold"/>
</dbReference>
<dbReference type="Proteomes" id="UP000245699">
    <property type="component" value="Unassembled WGS sequence"/>
</dbReference>
<dbReference type="EMBL" id="MBFT01000176">
    <property type="protein sequence ID" value="PVU95624.1"/>
    <property type="molecule type" value="Genomic_DNA"/>
</dbReference>
<dbReference type="PANTHER" id="PTHR46100:SF4">
    <property type="entry name" value="USPA DOMAIN-CONTAINING PROTEIN"/>
    <property type="match status" value="1"/>
</dbReference>
<evidence type="ECO:0000313" key="2">
    <source>
        <dbReference type="EMBL" id="PVU95624.1"/>
    </source>
</evidence>
<proteinExistence type="predicted"/>
<reference evidence="3 4" key="1">
    <citation type="journal article" date="2018" name="MBio">
        <title>Comparative Genomics Reveals the Core Gene Toolbox for the Fungus-Insect Symbiosis.</title>
        <authorList>
            <person name="Wang Y."/>
            <person name="Stata M."/>
            <person name="Wang W."/>
            <person name="Stajich J.E."/>
            <person name="White M.M."/>
            <person name="Moncalvo J.M."/>
        </authorList>
    </citation>
    <scope>NUCLEOTIDE SEQUENCE [LARGE SCALE GENOMIC DNA]</scope>
    <source>
        <strain evidence="3 4">AUS-77-4</strain>
    </source>
</reference>
<dbReference type="Gene3D" id="3.40.50.620">
    <property type="entry name" value="HUPs"/>
    <property type="match status" value="1"/>
</dbReference>
<dbReference type="Pfam" id="PF00582">
    <property type="entry name" value="Usp"/>
    <property type="match status" value="1"/>
</dbReference>
<dbReference type="OrthoDB" id="843225at2759"/>
<dbReference type="InterPro" id="IPR006015">
    <property type="entry name" value="Universal_stress_UspA"/>
</dbReference>
<organism evidence="3 4">
    <name type="scientific">Furculomyces boomerangus</name>
    <dbReference type="NCBI Taxonomy" id="61424"/>
    <lineage>
        <taxon>Eukaryota</taxon>
        <taxon>Fungi</taxon>
        <taxon>Fungi incertae sedis</taxon>
        <taxon>Zoopagomycota</taxon>
        <taxon>Kickxellomycotina</taxon>
        <taxon>Harpellomycetes</taxon>
        <taxon>Harpellales</taxon>
        <taxon>Harpellaceae</taxon>
        <taxon>Furculomyces</taxon>
    </lineage>
</organism>
<evidence type="ECO:0000313" key="4">
    <source>
        <dbReference type="Proteomes" id="UP000245699"/>
    </source>
</evidence>
<dbReference type="CDD" id="cd23659">
    <property type="entry name" value="USP_At3g01520-like"/>
    <property type="match status" value="1"/>
</dbReference>
<dbReference type="EMBL" id="MBFT01000101">
    <property type="protein sequence ID" value="PVU97644.1"/>
    <property type="molecule type" value="Genomic_DNA"/>
</dbReference>
<keyword evidence="4" id="KW-1185">Reference proteome</keyword>
<gene>
    <name evidence="3" type="ORF">BB559_001941</name>
    <name evidence="2" type="ORF">BB559_002663</name>
</gene>
<accession>A0A2T9YZC7</accession>
<feature type="domain" description="UspA" evidence="1">
    <location>
        <begin position="41"/>
        <end position="180"/>
    </location>
</feature>
<name>A0A2T9YZC7_9FUNG</name>
<dbReference type="InterPro" id="IPR006016">
    <property type="entry name" value="UspA"/>
</dbReference>